<comment type="similarity">
    <text evidence="1">Belongs to the NAD(P)H dehydrogenase (quinone) family.</text>
</comment>
<gene>
    <name evidence="4" type="ORF">SAMN05920897_108145</name>
</gene>
<keyword evidence="2" id="KW-0560">Oxidoreductase</keyword>
<name>A0A1N6SN16_9SPIO</name>
<keyword evidence="5" id="KW-1185">Reference proteome</keyword>
<evidence type="ECO:0000313" key="5">
    <source>
        <dbReference type="Proteomes" id="UP000186400"/>
    </source>
</evidence>
<evidence type="ECO:0000259" key="3">
    <source>
        <dbReference type="Pfam" id="PF02525"/>
    </source>
</evidence>
<evidence type="ECO:0000256" key="1">
    <source>
        <dbReference type="ARBA" id="ARBA00006252"/>
    </source>
</evidence>
<dbReference type="Pfam" id="PF02525">
    <property type="entry name" value="Flavodoxin_2"/>
    <property type="match status" value="1"/>
</dbReference>
<dbReference type="SUPFAM" id="SSF52218">
    <property type="entry name" value="Flavoproteins"/>
    <property type="match status" value="1"/>
</dbReference>
<accession>A0A1N6SN16</accession>
<dbReference type="EMBL" id="FTMS01000008">
    <property type="protein sequence ID" value="SIQ42460.1"/>
    <property type="molecule type" value="Genomic_DNA"/>
</dbReference>
<dbReference type="InterPro" id="IPR029039">
    <property type="entry name" value="Flavoprotein-like_sf"/>
</dbReference>
<evidence type="ECO:0000256" key="2">
    <source>
        <dbReference type="ARBA" id="ARBA00023002"/>
    </source>
</evidence>
<dbReference type="GO" id="GO:0003955">
    <property type="term" value="F:NAD(P)H dehydrogenase (quinone) activity"/>
    <property type="evidence" value="ECO:0007669"/>
    <property type="project" value="TreeGrafter"/>
</dbReference>
<proteinExistence type="inferred from homology"/>
<dbReference type="PANTHER" id="PTHR10204:SF34">
    <property type="entry name" value="NAD(P)H DEHYDROGENASE [QUINONE] 1 ISOFORM 1"/>
    <property type="match status" value="1"/>
</dbReference>
<reference evidence="4 5" key="1">
    <citation type="submission" date="2017-01" db="EMBL/GenBank/DDBJ databases">
        <authorList>
            <person name="Mah S.A."/>
            <person name="Swanson W.J."/>
            <person name="Moy G.W."/>
            <person name="Vacquier V.D."/>
        </authorList>
    </citation>
    <scope>NUCLEOTIDE SEQUENCE [LARGE SCALE GENOMIC DNA]</scope>
    <source>
        <strain evidence="4 5">ASpG1</strain>
    </source>
</reference>
<dbReference type="STRING" id="159291.SAMN05920897_108145"/>
<dbReference type="AlphaFoldDB" id="A0A1N6SN16"/>
<sequence>MRSRRQSSNGTAGVGGDSFSLHLLQTRLPNKKVPIIMRIMKALVVLAHPNAGSLNHALATEAASVLEELGFSVIFHDLYAERFDPILEHREIPRDALQDTVVADHCAELRAAEGIVIIHPNWWGQPPAILKGWVDRVFRAGVAYGNEDSAGGTVEHGLLSTEFAVVLNTSETSRDVEENILGDPLETLWKNCIFRFCGVKNVHRRSFSIVMTSTPEEREGWLREARALVTRAVESAQDLNQK</sequence>
<dbReference type="PANTHER" id="PTHR10204">
    <property type="entry name" value="NAD P H OXIDOREDUCTASE-RELATED"/>
    <property type="match status" value="1"/>
</dbReference>
<feature type="domain" description="Flavodoxin-like fold" evidence="3">
    <location>
        <begin position="40"/>
        <end position="207"/>
    </location>
</feature>
<evidence type="ECO:0000313" key="4">
    <source>
        <dbReference type="EMBL" id="SIQ42460.1"/>
    </source>
</evidence>
<dbReference type="InterPro" id="IPR051545">
    <property type="entry name" value="NAD(P)H_dehydrogenase_qn"/>
</dbReference>
<dbReference type="InterPro" id="IPR003680">
    <property type="entry name" value="Flavodoxin_fold"/>
</dbReference>
<dbReference type="Gene3D" id="3.40.50.360">
    <property type="match status" value="1"/>
</dbReference>
<dbReference type="Proteomes" id="UP000186400">
    <property type="component" value="Unassembled WGS sequence"/>
</dbReference>
<dbReference type="GO" id="GO:0005829">
    <property type="term" value="C:cytosol"/>
    <property type="evidence" value="ECO:0007669"/>
    <property type="project" value="TreeGrafter"/>
</dbReference>
<protein>
    <submittedName>
        <fullName evidence="4">Putative NADPH-quinone reductase (Modulator of drug activity B)</fullName>
    </submittedName>
</protein>
<organism evidence="4 5">
    <name type="scientific">Alkalispirochaeta americana</name>
    <dbReference type="NCBI Taxonomy" id="159291"/>
    <lineage>
        <taxon>Bacteria</taxon>
        <taxon>Pseudomonadati</taxon>
        <taxon>Spirochaetota</taxon>
        <taxon>Spirochaetia</taxon>
        <taxon>Spirochaetales</taxon>
        <taxon>Spirochaetaceae</taxon>
        <taxon>Alkalispirochaeta</taxon>
    </lineage>
</organism>